<evidence type="ECO:0000256" key="1">
    <source>
        <dbReference type="SAM" id="MobiDB-lite"/>
    </source>
</evidence>
<reference evidence="2 3" key="1">
    <citation type="submission" date="2020-07" db="EMBL/GenBank/DDBJ databases">
        <title>Sequencing the genomes of 1000 actinobacteria strains.</title>
        <authorList>
            <person name="Klenk H.-P."/>
        </authorList>
    </citation>
    <scope>NUCLEOTIDE SEQUENCE [LARGE SCALE GENOMIC DNA]</scope>
    <source>
        <strain evidence="2 3">DSM 45927</strain>
    </source>
</reference>
<feature type="region of interest" description="Disordered" evidence="1">
    <location>
        <begin position="207"/>
        <end position="237"/>
    </location>
</feature>
<comment type="caution">
    <text evidence="2">The sequence shown here is derived from an EMBL/GenBank/DDBJ whole genome shotgun (WGS) entry which is preliminary data.</text>
</comment>
<sequence>MRERTADRRRLAAAVLGGRAAPAYAEPPAALVRGTVLDVTPHLLVVATAQGEDRLLFEAATTFWCGREAGVSAVRVGDDVVVRCRPGGWVAERVWVRLGRATGVIAARSGDTLEIDAGHGRPRREVVVPYRYSGRIGVRHPVLEPGYLFDAVGVWEDGAFHATLPVTTQPPFPVWDAPPRPPAPRRSAAERAAGGVRLSGTVAWYDPVPAPGPGADGGRDGTAADRSRPDPHSDLRGAAYPALDAASGHDGCDRPESCLHLPLMSIGTTFTLRNDCTGAVAALPVVECGAAAAHFCDVCAVCDNGAQGRLAHLTLMSFLALGGRPESGCFNATMVVG</sequence>
<protein>
    <submittedName>
        <fullName evidence="2">Uncharacterized protein</fullName>
    </submittedName>
</protein>
<dbReference type="AlphaFoldDB" id="A0A853BSB3"/>
<accession>A0A853BSB3</accession>
<gene>
    <name evidence="2" type="ORF">HNR12_003509</name>
</gene>
<dbReference type="Proteomes" id="UP000575985">
    <property type="component" value="Unassembled WGS sequence"/>
</dbReference>
<evidence type="ECO:0000313" key="2">
    <source>
        <dbReference type="EMBL" id="NYI97232.1"/>
    </source>
</evidence>
<evidence type="ECO:0000313" key="3">
    <source>
        <dbReference type="Proteomes" id="UP000575985"/>
    </source>
</evidence>
<dbReference type="RefSeq" id="WP_179768591.1">
    <property type="nucleotide sequence ID" value="NZ_JACCFO010000001.1"/>
</dbReference>
<proteinExistence type="predicted"/>
<feature type="compositionally biased region" description="Basic and acidic residues" evidence="1">
    <location>
        <begin position="217"/>
        <end position="235"/>
    </location>
</feature>
<name>A0A853BSB3_9ACTN</name>
<keyword evidence="3" id="KW-1185">Reference proteome</keyword>
<organism evidence="2 3">
    <name type="scientific">Streptomonospora nanhaiensis</name>
    <dbReference type="NCBI Taxonomy" id="1323731"/>
    <lineage>
        <taxon>Bacteria</taxon>
        <taxon>Bacillati</taxon>
        <taxon>Actinomycetota</taxon>
        <taxon>Actinomycetes</taxon>
        <taxon>Streptosporangiales</taxon>
        <taxon>Nocardiopsidaceae</taxon>
        <taxon>Streptomonospora</taxon>
    </lineage>
</organism>
<dbReference type="EMBL" id="JACCFO010000001">
    <property type="protein sequence ID" value="NYI97232.1"/>
    <property type="molecule type" value="Genomic_DNA"/>
</dbReference>